<dbReference type="Proteomes" id="UP001195769">
    <property type="component" value="Unassembled WGS sequence"/>
</dbReference>
<reference evidence="2" key="1">
    <citation type="journal article" date="2020" name="New Phytol.">
        <title>Comparative genomics reveals dynamic genome evolution in host specialist ectomycorrhizal fungi.</title>
        <authorList>
            <person name="Lofgren L.A."/>
            <person name="Nguyen N.H."/>
            <person name="Vilgalys R."/>
            <person name="Ruytinx J."/>
            <person name="Liao H.L."/>
            <person name="Branco S."/>
            <person name="Kuo A."/>
            <person name="LaButti K."/>
            <person name="Lipzen A."/>
            <person name="Andreopoulos W."/>
            <person name="Pangilinan J."/>
            <person name="Riley R."/>
            <person name="Hundley H."/>
            <person name="Na H."/>
            <person name="Barry K."/>
            <person name="Grigoriev I.V."/>
            <person name="Stajich J.E."/>
            <person name="Kennedy P.G."/>
        </authorList>
    </citation>
    <scope>NUCLEOTIDE SEQUENCE</scope>
    <source>
        <strain evidence="2">FC203</strain>
    </source>
</reference>
<dbReference type="EMBL" id="JABBWK010000029">
    <property type="protein sequence ID" value="KAG1900015.1"/>
    <property type="molecule type" value="Genomic_DNA"/>
</dbReference>
<dbReference type="InterPro" id="IPR041457">
    <property type="entry name" value="CxC2_KDZ-assoc"/>
</dbReference>
<dbReference type="Pfam" id="PF18803">
    <property type="entry name" value="CxC2"/>
    <property type="match status" value="1"/>
</dbReference>
<dbReference type="RefSeq" id="XP_041225591.1">
    <property type="nucleotide sequence ID" value="XM_041375130.1"/>
</dbReference>
<dbReference type="Pfam" id="PF18758">
    <property type="entry name" value="KDZ"/>
    <property type="match status" value="1"/>
</dbReference>
<evidence type="ECO:0000313" key="2">
    <source>
        <dbReference type="EMBL" id="KAG1900015.1"/>
    </source>
</evidence>
<evidence type="ECO:0000259" key="1">
    <source>
        <dbReference type="Pfam" id="PF18803"/>
    </source>
</evidence>
<sequence length="508" mass="57424">MESQNDYLRQWQLRTEEYLILLLDREAPPIGRACVICEQAGVFRYHCCLGEPFYCSNCCRTAHRRLPFHHISEWNGTYFEESSLTKAGLEFYLGHGGEPCLSDPDILTGDVFDWVETDDQIDPDDIPPETVMTWVSDTKATTIVDKTGIHLLILRYCQCPNSLSPDRQLFQMGMFPASFTHPKTAFTFAGLDNYLLDNLECGTSAMNHFSKLRRMASSVFPHIIPVKMMRVSRQWRQLKSLKWNGFGHEVQKPKSGELALFCATCPQPGINMTLPETDSASRDPNNTWLYTQSLVMDGNFKAEHLHMANPNDEVWLMDGQGFMVGKDQYKLHLDQAKDHIEQSDCNNHKAVNLANASRHKLEATGIDGCACAQHGCFVPHSMVDFQKGERQMNMDYALCQALNYNTAGITCALTFYNVNCQYNKNLRSQVGQSPYLGMPVDINITPGIGLWHVYGHQESCVVRYASNFIPGAARINGEIMETLWSPLNIISPSACGMSTPHRKECLDY</sequence>
<protein>
    <recommendedName>
        <fullName evidence="1">CxC2-like cysteine cluster KDZ transposase-associated domain-containing protein</fullName>
    </recommendedName>
</protein>
<dbReference type="GeneID" id="64669428"/>
<dbReference type="AlphaFoldDB" id="A0AAD4HJJ7"/>
<comment type="caution">
    <text evidence="2">The sequence shown here is derived from an EMBL/GenBank/DDBJ whole genome shotgun (WGS) entry which is preliminary data.</text>
</comment>
<keyword evidence="3" id="KW-1185">Reference proteome</keyword>
<evidence type="ECO:0000313" key="3">
    <source>
        <dbReference type="Proteomes" id="UP001195769"/>
    </source>
</evidence>
<name>A0AAD4HJJ7_9AGAM</name>
<accession>A0AAD4HJJ7</accession>
<dbReference type="InterPro" id="IPR040521">
    <property type="entry name" value="KDZ"/>
</dbReference>
<proteinExistence type="predicted"/>
<gene>
    <name evidence="2" type="ORF">F5891DRAFT_952747</name>
</gene>
<feature type="domain" description="CxC2-like cysteine cluster KDZ transposase-associated" evidence="1">
    <location>
        <begin position="138"/>
        <end position="216"/>
    </location>
</feature>
<organism evidence="2 3">
    <name type="scientific">Suillus fuscotomentosus</name>
    <dbReference type="NCBI Taxonomy" id="1912939"/>
    <lineage>
        <taxon>Eukaryota</taxon>
        <taxon>Fungi</taxon>
        <taxon>Dikarya</taxon>
        <taxon>Basidiomycota</taxon>
        <taxon>Agaricomycotina</taxon>
        <taxon>Agaricomycetes</taxon>
        <taxon>Agaricomycetidae</taxon>
        <taxon>Boletales</taxon>
        <taxon>Suillineae</taxon>
        <taxon>Suillaceae</taxon>
        <taxon>Suillus</taxon>
    </lineage>
</organism>